<evidence type="ECO:0000256" key="1">
    <source>
        <dbReference type="SAM" id="SignalP"/>
    </source>
</evidence>
<feature type="chain" id="PRO_5020962830" evidence="1">
    <location>
        <begin position="17"/>
        <end position="163"/>
    </location>
</feature>
<dbReference type="Gene3D" id="1.20.1270.180">
    <property type="match status" value="1"/>
</dbReference>
<dbReference type="Pfam" id="PF07007">
    <property type="entry name" value="LprI"/>
    <property type="match status" value="1"/>
</dbReference>
<gene>
    <name evidence="3" type="ORF">E4191_07130</name>
</gene>
<dbReference type="InterPro" id="IPR009739">
    <property type="entry name" value="LprI-like_N"/>
</dbReference>
<dbReference type="Proteomes" id="UP000296374">
    <property type="component" value="Chromosome"/>
</dbReference>
<proteinExistence type="predicted"/>
<dbReference type="AlphaFoldDB" id="A0A4P7HK39"/>
<dbReference type="EMBL" id="CP038439">
    <property type="protein sequence ID" value="QBX34509.1"/>
    <property type="molecule type" value="Genomic_DNA"/>
</dbReference>
<reference evidence="4" key="1">
    <citation type="submission" date="2019-03" db="EMBL/GenBank/DDBJ databases">
        <authorList>
            <person name="Li J."/>
        </authorList>
    </citation>
    <scope>NUCLEOTIDE SEQUENCE [LARGE SCALE GENOMIC DNA]</scope>
    <source>
        <strain evidence="4">2251</strain>
    </source>
</reference>
<keyword evidence="1" id="KW-0732">Signal</keyword>
<evidence type="ECO:0000313" key="4">
    <source>
        <dbReference type="Proteomes" id="UP000296374"/>
    </source>
</evidence>
<accession>A0A4P7HK39</accession>
<protein>
    <submittedName>
        <fullName evidence="3">DUF1311 domain-containing protein</fullName>
    </submittedName>
</protein>
<feature type="domain" description="Lysozyme inhibitor LprI-like N-terminal" evidence="2">
    <location>
        <begin position="49"/>
        <end position="155"/>
    </location>
</feature>
<evidence type="ECO:0000259" key="2">
    <source>
        <dbReference type="Pfam" id="PF07007"/>
    </source>
</evidence>
<name>A0A4P7HK39_9RHOB</name>
<sequence length="163" mass="16909">MRPLLLALVLAGPAAAQDGPPPFDAGPLTACLEGEAPHDGCIGLASAACMAGPDGQTTVGMGFCLDAERQIWDDRLNTAYGALMERAVATDAEMTGLGSSAPPQAPALREMQRDWIAYRDAACTYEAVRWGGGTGAGPAATQCALTLTARQTLWLDGYLVKGR</sequence>
<organism evidence="3 4">
    <name type="scientific">Paracoccus liaowanqingii</name>
    <dbReference type="NCBI Taxonomy" id="2560053"/>
    <lineage>
        <taxon>Bacteria</taxon>
        <taxon>Pseudomonadati</taxon>
        <taxon>Pseudomonadota</taxon>
        <taxon>Alphaproteobacteria</taxon>
        <taxon>Rhodobacterales</taxon>
        <taxon>Paracoccaceae</taxon>
        <taxon>Paracoccus</taxon>
    </lineage>
</organism>
<dbReference type="RefSeq" id="WP_135312798.1">
    <property type="nucleotide sequence ID" value="NZ_CP038439.1"/>
</dbReference>
<evidence type="ECO:0000313" key="3">
    <source>
        <dbReference type="EMBL" id="QBX34509.1"/>
    </source>
</evidence>
<dbReference type="KEGG" id="plia:E4191_07130"/>
<feature type="signal peptide" evidence="1">
    <location>
        <begin position="1"/>
        <end position="16"/>
    </location>
</feature>